<dbReference type="FunFam" id="2.160.20.10:FF:000013">
    <property type="entry name" value="Pectinesterase"/>
    <property type="match status" value="1"/>
</dbReference>
<evidence type="ECO:0000256" key="8">
    <source>
        <dbReference type="ARBA" id="ARBA00057335"/>
    </source>
</evidence>
<feature type="region of interest" description="Disordered" evidence="11">
    <location>
        <begin position="480"/>
        <end position="584"/>
    </location>
</feature>
<dbReference type="InterPro" id="IPR012334">
    <property type="entry name" value="Pectin_lyas_fold"/>
</dbReference>
<evidence type="ECO:0000256" key="12">
    <source>
        <dbReference type="SAM" id="Phobius"/>
    </source>
</evidence>
<evidence type="ECO:0000256" key="1">
    <source>
        <dbReference type="ARBA" id="ARBA00005184"/>
    </source>
</evidence>
<evidence type="ECO:0000256" key="6">
    <source>
        <dbReference type="ARBA" id="ARBA00023180"/>
    </source>
</evidence>
<feature type="compositionally biased region" description="Basic residues" evidence="11">
    <location>
        <begin position="7"/>
        <end position="25"/>
    </location>
</feature>
<dbReference type="PANTHER" id="PTHR31321">
    <property type="entry name" value="ACYL-COA THIOESTER HYDROLASE YBHC-RELATED"/>
    <property type="match status" value="1"/>
</dbReference>
<dbReference type="EC" id="3.1.1.11" evidence="3 10"/>
<dbReference type="PANTHER" id="PTHR31321:SF91">
    <property type="entry name" value="PECTINESTERASE"/>
    <property type="match status" value="1"/>
</dbReference>
<feature type="compositionally biased region" description="Low complexity" evidence="11">
    <location>
        <begin position="527"/>
        <end position="551"/>
    </location>
</feature>
<keyword evidence="12" id="KW-0472">Membrane</keyword>
<dbReference type="GO" id="GO:0030599">
    <property type="term" value="F:pectinesterase activity"/>
    <property type="evidence" value="ECO:0007669"/>
    <property type="project" value="UniProtKB-UniRule"/>
</dbReference>
<feature type="compositionally biased region" description="Basic and acidic residues" evidence="11">
    <location>
        <begin position="568"/>
        <end position="584"/>
    </location>
</feature>
<evidence type="ECO:0000256" key="7">
    <source>
        <dbReference type="ARBA" id="ARBA00047928"/>
    </source>
</evidence>
<keyword evidence="4 10" id="KW-0378">Hydrolase</keyword>
<dbReference type="EMBL" id="CM029051">
    <property type="protein sequence ID" value="KAG2564173.1"/>
    <property type="molecule type" value="Genomic_DNA"/>
</dbReference>
<dbReference type="GO" id="GO:0042545">
    <property type="term" value="P:cell wall modification"/>
    <property type="evidence" value="ECO:0007669"/>
    <property type="project" value="UniProtKB-UniRule"/>
</dbReference>
<feature type="compositionally biased region" description="Low complexity" evidence="11">
    <location>
        <begin position="501"/>
        <end position="519"/>
    </location>
</feature>
<comment type="similarity">
    <text evidence="2">Belongs to the pectinesterase family.</text>
</comment>
<feature type="domain" description="Pectinesterase catalytic" evidence="13">
    <location>
        <begin position="173"/>
        <end position="470"/>
    </location>
</feature>
<dbReference type="OrthoDB" id="2019149at2759"/>
<dbReference type="AlphaFoldDB" id="A0A8T0PQD8"/>
<dbReference type="SUPFAM" id="SSF51126">
    <property type="entry name" value="Pectin lyase-like"/>
    <property type="match status" value="1"/>
</dbReference>
<reference evidence="14" key="1">
    <citation type="submission" date="2020-05" db="EMBL/GenBank/DDBJ databases">
        <title>WGS assembly of Panicum virgatum.</title>
        <authorList>
            <person name="Lovell J.T."/>
            <person name="Jenkins J."/>
            <person name="Shu S."/>
            <person name="Juenger T.E."/>
            <person name="Schmutz J."/>
        </authorList>
    </citation>
    <scope>NUCLEOTIDE SEQUENCE</scope>
    <source>
        <strain evidence="14">AP13</strain>
    </source>
</reference>
<comment type="function">
    <text evidence="8">Acts in the modification of cell walls via demethylesterification of cell wall pectin.</text>
</comment>
<evidence type="ECO:0000313" key="14">
    <source>
        <dbReference type="EMBL" id="KAG2564173.1"/>
    </source>
</evidence>
<keyword evidence="12" id="KW-0812">Transmembrane</keyword>
<evidence type="ECO:0000256" key="2">
    <source>
        <dbReference type="ARBA" id="ARBA00008891"/>
    </source>
</evidence>
<dbReference type="InterPro" id="IPR033131">
    <property type="entry name" value="Pectinesterase_Asp_AS"/>
</dbReference>
<name>A0A8T0PQD8_PANVG</name>
<comment type="catalytic activity">
    <reaction evidence="7 10">
        <text>[(1-&gt;4)-alpha-D-galacturonosyl methyl ester](n) + n H2O = [(1-&gt;4)-alpha-D-galacturonosyl](n) + n methanol + n H(+)</text>
        <dbReference type="Rhea" id="RHEA:22380"/>
        <dbReference type="Rhea" id="RHEA-COMP:14570"/>
        <dbReference type="Rhea" id="RHEA-COMP:14573"/>
        <dbReference type="ChEBI" id="CHEBI:15377"/>
        <dbReference type="ChEBI" id="CHEBI:15378"/>
        <dbReference type="ChEBI" id="CHEBI:17790"/>
        <dbReference type="ChEBI" id="CHEBI:140522"/>
        <dbReference type="ChEBI" id="CHEBI:140523"/>
        <dbReference type="EC" id="3.1.1.11"/>
    </reaction>
</comment>
<dbReference type="Proteomes" id="UP000823388">
    <property type="component" value="Chromosome 8K"/>
</dbReference>
<keyword evidence="6" id="KW-0325">Glycoprotein</keyword>
<sequence length="584" mass="61403">MCIQAIHGRRSNGRQRARGRSRRRWSSQISSPTATCALRPTLRPSATAHRPPPTAHLKDRRQQRHCSPQAGRHRPRPTTTMASNKPLLVVALAAAAVLLLLLPRQAAAFGPPVVAPGAQGTPGAAFGSWIAANEKSYKTNVALYAMKAAGDGAKVLDANLTAAEEKRVTYKVDPSGGGDYATITAALADVPEGNAKRVVLDLKPGAVFREKIFLNLSKPFLTFRSDPMSPATIVWNDTAATTGKDGKPVGTVGSTTVAVESDYFSAHGVVFRNDAPLAKPGAKGGQAVALRVFGTKAAFFNCTIDGGQDTLYDHKGLHYFKDCLIRGSVDFIFGFGRSFYEGCRIESVVKEVAVLTAQQRTKSIEGAIDSGFSFKNCSVGGVKGGQIYLGRAWGDSSRVVYSYTTMGEEVVPIGWDGWNVAKPESSGIYYGEFKCSGPGADAKKKKRVGWSLDLTEEQAKPFVGTHYIFGDSWIQQPTAYGSGGGSSSSKGKNTTTAAAESAGTNTTATKGGAKASSGATEKDAEEGASTSSSGSKDAKESGTTTSSSATKGTEEEEKTSSSSSATKGSKEEEKTTSAAATKEK</sequence>
<dbReference type="Pfam" id="PF01095">
    <property type="entry name" value="Pectinesterase"/>
    <property type="match status" value="1"/>
</dbReference>
<evidence type="ECO:0000313" key="15">
    <source>
        <dbReference type="Proteomes" id="UP000823388"/>
    </source>
</evidence>
<evidence type="ECO:0000256" key="10">
    <source>
        <dbReference type="RuleBase" id="RU000589"/>
    </source>
</evidence>
<dbReference type="PROSITE" id="PS00503">
    <property type="entry name" value="PECTINESTERASE_2"/>
    <property type="match status" value="1"/>
</dbReference>
<evidence type="ECO:0000259" key="13">
    <source>
        <dbReference type="Pfam" id="PF01095"/>
    </source>
</evidence>
<organism evidence="14 15">
    <name type="scientific">Panicum virgatum</name>
    <name type="common">Blackwell switchgrass</name>
    <dbReference type="NCBI Taxonomy" id="38727"/>
    <lineage>
        <taxon>Eukaryota</taxon>
        <taxon>Viridiplantae</taxon>
        <taxon>Streptophyta</taxon>
        <taxon>Embryophyta</taxon>
        <taxon>Tracheophyta</taxon>
        <taxon>Spermatophyta</taxon>
        <taxon>Magnoliopsida</taxon>
        <taxon>Liliopsida</taxon>
        <taxon>Poales</taxon>
        <taxon>Poaceae</taxon>
        <taxon>PACMAD clade</taxon>
        <taxon>Panicoideae</taxon>
        <taxon>Panicodae</taxon>
        <taxon>Paniceae</taxon>
        <taxon>Panicinae</taxon>
        <taxon>Panicum</taxon>
        <taxon>Panicum sect. Hiantes</taxon>
    </lineage>
</organism>
<evidence type="ECO:0000256" key="5">
    <source>
        <dbReference type="ARBA" id="ARBA00023085"/>
    </source>
</evidence>
<dbReference type="GO" id="GO:0045490">
    <property type="term" value="P:pectin catabolic process"/>
    <property type="evidence" value="ECO:0007669"/>
    <property type="project" value="UniProtKB-UniRule"/>
</dbReference>
<protein>
    <recommendedName>
        <fullName evidence="3 10">Pectinesterase</fullName>
        <ecNumber evidence="3 10">3.1.1.11</ecNumber>
    </recommendedName>
</protein>
<keyword evidence="5 10" id="KW-0063">Aspartyl esterase</keyword>
<feature type="transmembrane region" description="Helical" evidence="12">
    <location>
        <begin position="86"/>
        <end position="103"/>
    </location>
</feature>
<evidence type="ECO:0000256" key="11">
    <source>
        <dbReference type="SAM" id="MobiDB-lite"/>
    </source>
</evidence>
<evidence type="ECO:0000256" key="3">
    <source>
        <dbReference type="ARBA" id="ARBA00013229"/>
    </source>
</evidence>
<accession>A0A8T0PQD8</accession>
<comment type="pathway">
    <text evidence="1 10">Glycan metabolism; pectin degradation; 2-dehydro-3-deoxy-D-gluconate from pectin: step 1/5.</text>
</comment>
<feature type="active site" evidence="9">
    <location>
        <position position="330"/>
    </location>
</feature>
<gene>
    <name evidence="14" type="ORF">PVAP13_8KG389600</name>
</gene>
<feature type="region of interest" description="Disordered" evidence="11">
    <location>
        <begin position="1"/>
        <end position="82"/>
    </location>
</feature>
<comment type="caution">
    <text evidence="14">The sequence shown here is derived from an EMBL/GenBank/DDBJ whole genome shotgun (WGS) entry which is preliminary data.</text>
</comment>
<dbReference type="InterPro" id="IPR000070">
    <property type="entry name" value="Pectinesterase_cat"/>
</dbReference>
<keyword evidence="15" id="KW-1185">Reference proteome</keyword>
<keyword evidence="12" id="KW-1133">Transmembrane helix</keyword>
<evidence type="ECO:0000256" key="4">
    <source>
        <dbReference type="ARBA" id="ARBA00022801"/>
    </source>
</evidence>
<evidence type="ECO:0000256" key="9">
    <source>
        <dbReference type="PROSITE-ProRule" id="PRU10040"/>
    </source>
</evidence>
<dbReference type="InterPro" id="IPR011050">
    <property type="entry name" value="Pectin_lyase_fold/virulence"/>
</dbReference>
<proteinExistence type="inferred from homology"/>
<dbReference type="Gene3D" id="2.160.20.10">
    <property type="entry name" value="Single-stranded right-handed beta-helix, Pectin lyase-like"/>
    <property type="match status" value="1"/>
</dbReference>